<evidence type="ECO:0000313" key="1">
    <source>
        <dbReference type="EMBL" id="OOR30226.1"/>
    </source>
</evidence>
<organism evidence="1 2">
    <name type="scientific">Bacillus cereus</name>
    <dbReference type="NCBI Taxonomy" id="1396"/>
    <lineage>
        <taxon>Bacteria</taxon>
        <taxon>Bacillati</taxon>
        <taxon>Bacillota</taxon>
        <taxon>Bacilli</taxon>
        <taxon>Bacillales</taxon>
        <taxon>Bacillaceae</taxon>
        <taxon>Bacillus</taxon>
        <taxon>Bacillus cereus group</taxon>
    </lineage>
</organism>
<sequence length="177" mass="20111">MAISNNDILIRVRYALDIKDIDMVEIFKLGGVEVTKEEVRKMLTKLKNSYYDEVNDDSDVVEYDYEIKCNNVMLESFLNGFITFKRGKQDPKPGQSDRQAMSLKSNGSVNNLVLKKLKIALSLTSEDMLDILEDVGVIVTKGELSALLRKEGHKNYKECGDRYARNFLKGLAVSYRG</sequence>
<dbReference type="Pfam" id="PF07308">
    <property type="entry name" value="DUF1456"/>
    <property type="match status" value="2"/>
</dbReference>
<proteinExistence type="predicted"/>
<accession>A0A1S9V6W0</accession>
<name>A0A1S9V6W0_BACCE</name>
<dbReference type="Proteomes" id="UP000191124">
    <property type="component" value="Unassembled WGS sequence"/>
</dbReference>
<dbReference type="RefSeq" id="WP_002159471.1">
    <property type="nucleotide sequence ID" value="NZ_MUAL01000007.1"/>
</dbReference>
<dbReference type="PANTHER" id="PTHR37805:SF1">
    <property type="entry name" value="CYTOPLASMIC PROTEIN"/>
    <property type="match status" value="1"/>
</dbReference>
<gene>
    <name evidence="1" type="ORF">BW892_06745</name>
</gene>
<dbReference type="PANTHER" id="PTHR37805">
    <property type="entry name" value="CYTOPLASMIC PROTEIN-RELATED"/>
    <property type="match status" value="1"/>
</dbReference>
<dbReference type="EMBL" id="MUAL01000007">
    <property type="protein sequence ID" value="OOR30226.1"/>
    <property type="molecule type" value="Genomic_DNA"/>
</dbReference>
<dbReference type="InterPro" id="IPR009921">
    <property type="entry name" value="YehS-like"/>
</dbReference>
<reference evidence="1 2" key="1">
    <citation type="submission" date="2017-01" db="EMBL/GenBank/DDBJ databases">
        <title>Bacillus cereus isolates.</title>
        <authorList>
            <person name="Beno S.M."/>
        </authorList>
    </citation>
    <scope>NUCLEOTIDE SEQUENCE [LARGE SCALE GENOMIC DNA]</scope>
    <source>
        <strain evidence="1 2">FSL M7-1219</strain>
    </source>
</reference>
<comment type="caution">
    <text evidence="1">The sequence shown here is derived from an EMBL/GenBank/DDBJ whole genome shotgun (WGS) entry which is preliminary data.</text>
</comment>
<protein>
    <submittedName>
        <fullName evidence="1">Cytoplasmic protein</fullName>
    </submittedName>
</protein>
<dbReference type="AlphaFoldDB" id="A0A1S9V6W0"/>
<evidence type="ECO:0000313" key="2">
    <source>
        <dbReference type="Proteomes" id="UP000191124"/>
    </source>
</evidence>